<organism evidence="2 3">
    <name type="scientific">Candidatus Lactobacillus pullistercoris</name>
    <dbReference type="NCBI Taxonomy" id="2838636"/>
    <lineage>
        <taxon>Bacteria</taxon>
        <taxon>Bacillati</taxon>
        <taxon>Bacillota</taxon>
        <taxon>Bacilli</taxon>
        <taxon>Lactobacillales</taxon>
        <taxon>Lactobacillaceae</taxon>
        <taxon>Lactobacillus</taxon>
    </lineage>
</organism>
<evidence type="ECO:0000313" key="3">
    <source>
        <dbReference type="Proteomes" id="UP000823844"/>
    </source>
</evidence>
<keyword evidence="1" id="KW-0472">Membrane</keyword>
<dbReference type="EMBL" id="JAHLFT010000076">
    <property type="protein sequence ID" value="MBU3828662.1"/>
    <property type="molecule type" value="Genomic_DNA"/>
</dbReference>
<protein>
    <submittedName>
        <fullName evidence="2">Uncharacterized protein</fullName>
    </submittedName>
</protein>
<evidence type="ECO:0000313" key="2">
    <source>
        <dbReference type="EMBL" id="MBU3828662.1"/>
    </source>
</evidence>
<feature type="transmembrane region" description="Helical" evidence="1">
    <location>
        <begin position="35"/>
        <end position="53"/>
    </location>
</feature>
<sequence length="61" mass="6817">MNSTEKIHLAKITSAIYDQNIAIIGFIPIVGGFHPGIWCFDIAALTSIIWLVLHSKEKRSH</sequence>
<proteinExistence type="predicted"/>
<keyword evidence="1" id="KW-0812">Transmembrane</keyword>
<dbReference type="AlphaFoldDB" id="A0A9E2NTV3"/>
<reference evidence="2" key="2">
    <citation type="submission" date="2021-04" db="EMBL/GenBank/DDBJ databases">
        <authorList>
            <person name="Gilroy R."/>
        </authorList>
    </citation>
    <scope>NUCLEOTIDE SEQUENCE</scope>
    <source>
        <strain evidence="2">F6-686</strain>
    </source>
</reference>
<name>A0A9E2NTV3_9LACO</name>
<comment type="caution">
    <text evidence="2">The sequence shown here is derived from an EMBL/GenBank/DDBJ whole genome shotgun (WGS) entry which is preliminary data.</text>
</comment>
<keyword evidence="1" id="KW-1133">Transmembrane helix</keyword>
<reference evidence="2" key="1">
    <citation type="journal article" date="2021" name="PeerJ">
        <title>Extensive microbial diversity within the chicken gut microbiome revealed by metagenomics and culture.</title>
        <authorList>
            <person name="Gilroy R."/>
            <person name="Ravi A."/>
            <person name="Getino M."/>
            <person name="Pursley I."/>
            <person name="Horton D.L."/>
            <person name="Alikhan N.F."/>
            <person name="Baker D."/>
            <person name="Gharbi K."/>
            <person name="Hall N."/>
            <person name="Watson M."/>
            <person name="Adriaenssens E.M."/>
            <person name="Foster-Nyarko E."/>
            <person name="Jarju S."/>
            <person name="Secka A."/>
            <person name="Antonio M."/>
            <person name="Oren A."/>
            <person name="Chaudhuri R.R."/>
            <person name="La Ragione R."/>
            <person name="Hildebrand F."/>
            <person name="Pallen M.J."/>
        </authorList>
    </citation>
    <scope>NUCLEOTIDE SEQUENCE</scope>
    <source>
        <strain evidence="2">F6-686</strain>
    </source>
</reference>
<evidence type="ECO:0000256" key="1">
    <source>
        <dbReference type="SAM" id="Phobius"/>
    </source>
</evidence>
<gene>
    <name evidence="2" type="ORF">H9806_05990</name>
</gene>
<accession>A0A9E2NTV3</accession>
<dbReference type="Proteomes" id="UP000823844">
    <property type="component" value="Unassembled WGS sequence"/>
</dbReference>